<organism evidence="2">
    <name type="scientific">marine metagenome</name>
    <dbReference type="NCBI Taxonomy" id="408172"/>
    <lineage>
        <taxon>unclassified sequences</taxon>
        <taxon>metagenomes</taxon>
        <taxon>ecological metagenomes</taxon>
    </lineage>
</organism>
<dbReference type="GO" id="GO:0032787">
    <property type="term" value="P:monocarboxylic acid metabolic process"/>
    <property type="evidence" value="ECO:0007669"/>
    <property type="project" value="UniProtKB-ARBA"/>
</dbReference>
<proteinExistence type="inferred from homology"/>
<dbReference type="PANTHER" id="PTHR42879:SF2">
    <property type="entry name" value="3-OXOACYL-[ACYL-CARRIER-PROTEIN] REDUCTASE FABG"/>
    <property type="match status" value="1"/>
</dbReference>
<accession>A0A382FRZ4</accession>
<dbReference type="InterPro" id="IPR050259">
    <property type="entry name" value="SDR"/>
</dbReference>
<dbReference type="AlphaFoldDB" id="A0A382FRZ4"/>
<dbReference type="EMBL" id="UINC01051336">
    <property type="protein sequence ID" value="SVB65372.1"/>
    <property type="molecule type" value="Genomic_DNA"/>
</dbReference>
<dbReference type="Gene3D" id="3.40.50.720">
    <property type="entry name" value="NAD(P)-binding Rossmann-like Domain"/>
    <property type="match status" value="1"/>
</dbReference>
<dbReference type="CDD" id="cd05233">
    <property type="entry name" value="SDR_c"/>
    <property type="match status" value="1"/>
</dbReference>
<dbReference type="SUPFAM" id="SSF51735">
    <property type="entry name" value="NAD(P)-binding Rossmann-fold domains"/>
    <property type="match status" value="1"/>
</dbReference>
<feature type="non-terminal residue" evidence="2">
    <location>
        <position position="190"/>
    </location>
</feature>
<dbReference type="PRINTS" id="PR00081">
    <property type="entry name" value="GDHRDH"/>
</dbReference>
<dbReference type="PANTHER" id="PTHR42879">
    <property type="entry name" value="3-OXOACYL-(ACYL-CARRIER-PROTEIN) REDUCTASE"/>
    <property type="match status" value="1"/>
</dbReference>
<dbReference type="PROSITE" id="PS00061">
    <property type="entry name" value="ADH_SHORT"/>
    <property type="match status" value="1"/>
</dbReference>
<comment type="similarity">
    <text evidence="1">Belongs to the short-chain dehydrogenases/reductases (SDR) family.</text>
</comment>
<evidence type="ECO:0000313" key="2">
    <source>
        <dbReference type="EMBL" id="SVB65372.1"/>
    </source>
</evidence>
<reference evidence="2" key="1">
    <citation type="submission" date="2018-05" db="EMBL/GenBank/DDBJ databases">
        <authorList>
            <person name="Lanie J.A."/>
            <person name="Ng W.-L."/>
            <person name="Kazmierczak K.M."/>
            <person name="Andrzejewski T.M."/>
            <person name="Davidsen T.M."/>
            <person name="Wayne K.J."/>
            <person name="Tettelin H."/>
            <person name="Glass J.I."/>
            <person name="Rusch D."/>
            <person name="Podicherti R."/>
            <person name="Tsui H.-C.T."/>
            <person name="Winkler M.E."/>
        </authorList>
    </citation>
    <scope>NUCLEOTIDE SEQUENCE</scope>
</reference>
<name>A0A382FRZ4_9ZZZZ</name>
<dbReference type="Pfam" id="PF00106">
    <property type="entry name" value="adh_short"/>
    <property type="match status" value="1"/>
</dbReference>
<dbReference type="FunFam" id="3.40.50.720:FF:000084">
    <property type="entry name" value="Short-chain dehydrogenase reductase"/>
    <property type="match status" value="1"/>
</dbReference>
<gene>
    <name evidence="2" type="ORF">METZ01_LOCUS218226</name>
</gene>
<protein>
    <submittedName>
        <fullName evidence="2">Uncharacterized protein</fullName>
    </submittedName>
</protein>
<dbReference type="PRINTS" id="PR00080">
    <property type="entry name" value="SDRFAMILY"/>
</dbReference>
<sequence length="190" mass="20000">MGKLRDKTALITGASSGIGKEVACSFADEGADVAVNFPDDSQAENASAVVAEVKKRGRRAIAIRADVSKADENAAMVDQFIEAFGHIDILVNNAGIGRTAMVEDMTVDMWDEMIAINLRSVFLATNKVLPLMYAQGHGKIINTASQLAYKGAPGLAHYTASKSAIVSFTRSLSLEIGNRGVNVNCVAPGA</sequence>
<dbReference type="InterPro" id="IPR002347">
    <property type="entry name" value="SDR_fam"/>
</dbReference>
<dbReference type="InterPro" id="IPR036291">
    <property type="entry name" value="NAD(P)-bd_dom_sf"/>
</dbReference>
<dbReference type="InterPro" id="IPR020904">
    <property type="entry name" value="Sc_DH/Rdtase_CS"/>
</dbReference>
<evidence type="ECO:0000256" key="1">
    <source>
        <dbReference type="ARBA" id="ARBA00006484"/>
    </source>
</evidence>